<feature type="coiled-coil region" evidence="7">
    <location>
        <begin position="162"/>
        <end position="196"/>
    </location>
</feature>
<feature type="compositionally biased region" description="Polar residues" evidence="8">
    <location>
        <begin position="457"/>
        <end position="471"/>
    </location>
</feature>
<keyword evidence="5" id="KW-0804">Transcription</keyword>
<feature type="compositionally biased region" description="Polar residues" evidence="8">
    <location>
        <begin position="240"/>
        <end position="268"/>
    </location>
</feature>
<evidence type="ECO:0000313" key="10">
    <source>
        <dbReference type="WBParaSite" id="MCU_003357-RB"/>
    </source>
</evidence>
<dbReference type="GO" id="GO:0045944">
    <property type="term" value="P:positive regulation of transcription by RNA polymerase II"/>
    <property type="evidence" value="ECO:0007669"/>
    <property type="project" value="TreeGrafter"/>
</dbReference>
<dbReference type="GO" id="GO:0046983">
    <property type="term" value="F:protein dimerization activity"/>
    <property type="evidence" value="ECO:0007669"/>
    <property type="project" value="InterPro"/>
</dbReference>
<keyword evidence="4" id="KW-0010">Activator</keyword>
<evidence type="ECO:0000256" key="4">
    <source>
        <dbReference type="ARBA" id="ARBA00023159"/>
    </source>
</evidence>
<dbReference type="PANTHER" id="PTHR10328:SF3">
    <property type="entry name" value="PROTEIN MAX"/>
    <property type="match status" value="1"/>
</dbReference>
<keyword evidence="7" id="KW-0175">Coiled coil</keyword>
<reference evidence="10" key="1">
    <citation type="submission" date="2019-11" db="UniProtKB">
        <authorList>
            <consortium name="WormBaseParasite"/>
        </authorList>
    </citation>
    <scope>IDENTIFICATION</scope>
</reference>
<feature type="compositionally biased region" description="Acidic residues" evidence="8">
    <location>
        <begin position="13"/>
        <end position="40"/>
    </location>
</feature>
<evidence type="ECO:0000256" key="2">
    <source>
        <dbReference type="ARBA" id="ARBA00023015"/>
    </source>
</evidence>
<dbReference type="PROSITE" id="PS50888">
    <property type="entry name" value="BHLH"/>
    <property type="match status" value="1"/>
</dbReference>
<keyword evidence="3" id="KW-0238">DNA-binding</keyword>
<dbReference type="WBParaSite" id="MCU_003357-RB">
    <property type="protein sequence ID" value="MCU_003357-RB"/>
    <property type="gene ID" value="MCU_003357"/>
</dbReference>
<name>A0A5K3EXR2_MESCO</name>
<dbReference type="AlphaFoldDB" id="A0A5K3EXR2"/>
<evidence type="ECO:0000256" key="3">
    <source>
        <dbReference type="ARBA" id="ARBA00023125"/>
    </source>
</evidence>
<proteinExistence type="inferred from homology"/>
<dbReference type="GO" id="GO:0003700">
    <property type="term" value="F:DNA-binding transcription factor activity"/>
    <property type="evidence" value="ECO:0007669"/>
    <property type="project" value="TreeGrafter"/>
</dbReference>
<dbReference type="InterPro" id="IPR011598">
    <property type="entry name" value="bHLH_dom"/>
</dbReference>
<evidence type="ECO:0000259" key="9">
    <source>
        <dbReference type="PROSITE" id="PS50888"/>
    </source>
</evidence>
<evidence type="ECO:0000256" key="8">
    <source>
        <dbReference type="SAM" id="MobiDB-lite"/>
    </source>
</evidence>
<feature type="region of interest" description="Disordered" evidence="8">
    <location>
        <begin position="432"/>
        <end position="471"/>
    </location>
</feature>
<feature type="region of interest" description="Disordered" evidence="8">
    <location>
        <begin position="221"/>
        <end position="268"/>
    </location>
</feature>
<dbReference type="GO" id="GO:0090575">
    <property type="term" value="C:RNA polymerase II transcription regulator complex"/>
    <property type="evidence" value="ECO:0007669"/>
    <property type="project" value="TreeGrafter"/>
</dbReference>
<dbReference type="SMART" id="SM00353">
    <property type="entry name" value="HLH"/>
    <property type="match status" value="1"/>
</dbReference>
<accession>A0A5K3EXR2</accession>
<feature type="compositionally biased region" description="Low complexity" evidence="8">
    <location>
        <begin position="432"/>
        <end position="446"/>
    </location>
</feature>
<dbReference type="CDD" id="cd11406">
    <property type="entry name" value="bHLHzip_Max"/>
    <property type="match status" value="1"/>
</dbReference>
<sequence length="471" mass="49859">MSHYVPVPKSYDEGDFAGDDDDLDDEDGYDCLSDYDDDLDGGGSAACGEGPSTGSERRDNYTSRSLHHHGGKSSGADVGRHRSDPRRYRTSSDRVISDHADDNRCVIRRDHHNHLERKRRASIKGSYSELREAIPSLRGSKASRAVTLQRAVEYIETLTKANREHTKCVDDLTRQNELLEQQIQELYHDYQCLEGNEYTAAQSAAAETSVAAATLTQAGPPAPFNTNSSPAHPTAMPSAASCNVTSSTGSSVPASTAPTINGSYNNTTTSPGGFSIPLRVVPQHHLATENNPSPSDDQPQAMIPTSGLAQLSYAALHLQQKLTPPNTPTVTKSPVSTSTVVATNPPSVARLITVESSTAVPTPSSRITATVPQRIRLSNSLSAGGGKPVVVVPSSGSSTASATFSALDTAVLKARTARPPLDHVVVGSNVEVVSSSSSNMAPSSSSGHPRRVVIVSAQHQECSSPDTVTQK</sequence>
<dbReference type="GO" id="GO:0003677">
    <property type="term" value="F:DNA binding"/>
    <property type="evidence" value="ECO:0007669"/>
    <property type="project" value="UniProtKB-KW"/>
</dbReference>
<organism evidence="10">
    <name type="scientific">Mesocestoides corti</name>
    <name type="common">Flatworm</name>
    <dbReference type="NCBI Taxonomy" id="53468"/>
    <lineage>
        <taxon>Eukaryota</taxon>
        <taxon>Metazoa</taxon>
        <taxon>Spiralia</taxon>
        <taxon>Lophotrochozoa</taxon>
        <taxon>Platyhelminthes</taxon>
        <taxon>Cestoda</taxon>
        <taxon>Eucestoda</taxon>
        <taxon>Cyclophyllidea</taxon>
        <taxon>Mesocestoididae</taxon>
        <taxon>Mesocestoides</taxon>
    </lineage>
</organism>
<evidence type="ECO:0000256" key="7">
    <source>
        <dbReference type="SAM" id="Coils"/>
    </source>
</evidence>
<dbReference type="Pfam" id="PF00010">
    <property type="entry name" value="HLH"/>
    <property type="match status" value="1"/>
</dbReference>
<dbReference type="SUPFAM" id="SSF47459">
    <property type="entry name" value="HLH, helix-loop-helix DNA-binding domain"/>
    <property type="match status" value="1"/>
</dbReference>
<comment type="similarity">
    <text evidence="1">Belongs to the MAX family.</text>
</comment>
<protein>
    <submittedName>
        <fullName evidence="10">BHLH domain-containing protein</fullName>
    </submittedName>
</protein>
<feature type="domain" description="BHLH" evidence="9">
    <location>
        <begin position="107"/>
        <end position="158"/>
    </location>
</feature>
<evidence type="ECO:0000256" key="5">
    <source>
        <dbReference type="ARBA" id="ARBA00023163"/>
    </source>
</evidence>
<feature type="compositionally biased region" description="Basic and acidic residues" evidence="8">
    <location>
        <begin position="78"/>
        <end position="95"/>
    </location>
</feature>
<evidence type="ECO:0000256" key="1">
    <source>
        <dbReference type="ARBA" id="ARBA00007628"/>
    </source>
</evidence>
<dbReference type="InterPro" id="IPR036638">
    <property type="entry name" value="HLH_DNA-bd_sf"/>
</dbReference>
<dbReference type="PANTHER" id="PTHR10328">
    <property type="entry name" value="PROTEIN MAX MYC-ASSOCIATED FACTOR X"/>
    <property type="match status" value="1"/>
</dbReference>
<keyword evidence="6" id="KW-0539">Nucleus</keyword>
<evidence type="ECO:0000256" key="6">
    <source>
        <dbReference type="ARBA" id="ARBA00023242"/>
    </source>
</evidence>
<keyword evidence="2" id="KW-0805">Transcription regulation</keyword>
<dbReference type="Gene3D" id="4.10.280.10">
    <property type="entry name" value="Helix-loop-helix DNA-binding domain"/>
    <property type="match status" value="1"/>
</dbReference>
<feature type="region of interest" description="Disordered" evidence="8">
    <location>
        <begin position="1"/>
        <end position="95"/>
    </location>
</feature>